<dbReference type="EMBL" id="JAASQI010000007">
    <property type="protein sequence ID" value="NIJ59092.1"/>
    <property type="molecule type" value="Genomic_DNA"/>
</dbReference>
<evidence type="ECO:0000313" key="4">
    <source>
        <dbReference type="Proteomes" id="UP001429580"/>
    </source>
</evidence>
<evidence type="ECO:0000313" key="3">
    <source>
        <dbReference type="EMBL" id="NIJ59092.1"/>
    </source>
</evidence>
<dbReference type="PANTHER" id="PTHR31528:SF15">
    <property type="entry name" value="RIBOFLAVIN-BINDING PROTEIN RIBY"/>
    <property type="match status" value="1"/>
</dbReference>
<dbReference type="InterPro" id="IPR027939">
    <property type="entry name" value="NMT1/THI5"/>
</dbReference>
<evidence type="ECO:0000259" key="2">
    <source>
        <dbReference type="Pfam" id="PF09084"/>
    </source>
</evidence>
<accession>A0ABX0V1T2</accession>
<reference evidence="3 4" key="1">
    <citation type="submission" date="2020-03" db="EMBL/GenBank/DDBJ databases">
        <title>Genomic Encyclopedia of Type Strains, Phase IV (KMG-IV): sequencing the most valuable type-strain genomes for metagenomic binning, comparative biology and taxonomic classification.</title>
        <authorList>
            <person name="Goeker M."/>
        </authorList>
    </citation>
    <scope>NUCLEOTIDE SEQUENCE [LARGE SCALE GENOMIC DNA]</scope>
    <source>
        <strain evidence="3 4">DSM 103870</strain>
    </source>
</reference>
<feature type="domain" description="SsuA/THI5-like" evidence="2">
    <location>
        <begin position="46"/>
        <end position="257"/>
    </location>
</feature>
<keyword evidence="1" id="KW-0732">Signal</keyword>
<sequence length="331" mass="35089">MIFKRSLARVAATIAAVAFAGGLAMSSASAADQVKARFSWKLKGEYAFFYLGQERDLYGKKQIGLSLGEGAGAQAALGAVLQGQEDVAILPGIFAISAIQKGMPVKLIALYQPAAPVVIISHPENPVTKPGELEGKTIAHAVGETGTSYLSVLCAKNNVDCGKLSKVQMDSQSRVPQFLQKKIDLVSVYLTNDLPLLAERTGVDYPVLDLAQFGLEVPGLAIVASEEGIRKRGDVLRRFLAATNEAIEATRADPAAAVTALKAAWAGSPSDKVLEKQIVETSRSIPAQGEKPLGWISEQAIENALALLATEPDFGKPRPTAAFYTNDLLSE</sequence>
<dbReference type="SUPFAM" id="SSF53850">
    <property type="entry name" value="Periplasmic binding protein-like II"/>
    <property type="match status" value="1"/>
</dbReference>
<name>A0ABX0V1T2_9HYPH</name>
<keyword evidence="4" id="KW-1185">Reference proteome</keyword>
<comment type="caution">
    <text evidence="3">The sequence shown here is derived from an EMBL/GenBank/DDBJ whole genome shotgun (WGS) entry which is preliminary data.</text>
</comment>
<proteinExistence type="predicted"/>
<feature type="chain" id="PRO_5046364285" evidence="1">
    <location>
        <begin position="31"/>
        <end position="331"/>
    </location>
</feature>
<dbReference type="Pfam" id="PF09084">
    <property type="entry name" value="NMT1"/>
    <property type="match status" value="1"/>
</dbReference>
<protein>
    <submittedName>
        <fullName evidence="3">NitT/TauT family transport system substrate-binding protein</fullName>
    </submittedName>
</protein>
<dbReference type="PANTHER" id="PTHR31528">
    <property type="entry name" value="4-AMINO-5-HYDROXYMETHYL-2-METHYLPYRIMIDINE PHOSPHATE SYNTHASE THI11-RELATED"/>
    <property type="match status" value="1"/>
</dbReference>
<dbReference type="InterPro" id="IPR015168">
    <property type="entry name" value="SsuA/THI5"/>
</dbReference>
<organism evidence="3 4">
    <name type="scientific">Pseudochelatococcus lubricantis</name>
    <dbReference type="NCBI Taxonomy" id="1538102"/>
    <lineage>
        <taxon>Bacteria</taxon>
        <taxon>Pseudomonadati</taxon>
        <taxon>Pseudomonadota</taxon>
        <taxon>Alphaproteobacteria</taxon>
        <taxon>Hyphomicrobiales</taxon>
        <taxon>Chelatococcaceae</taxon>
        <taxon>Pseudochelatococcus</taxon>
    </lineage>
</organism>
<dbReference type="RefSeq" id="WP_166954125.1">
    <property type="nucleotide sequence ID" value="NZ_JAASQI010000007.1"/>
</dbReference>
<feature type="signal peptide" evidence="1">
    <location>
        <begin position="1"/>
        <end position="30"/>
    </location>
</feature>
<gene>
    <name evidence="3" type="ORF">FHS82_002947</name>
</gene>
<evidence type="ECO:0000256" key="1">
    <source>
        <dbReference type="SAM" id="SignalP"/>
    </source>
</evidence>
<dbReference type="Gene3D" id="3.40.190.10">
    <property type="entry name" value="Periplasmic binding protein-like II"/>
    <property type="match status" value="2"/>
</dbReference>
<dbReference type="Proteomes" id="UP001429580">
    <property type="component" value="Unassembled WGS sequence"/>
</dbReference>